<dbReference type="SUPFAM" id="SSF53187">
    <property type="entry name" value="Zn-dependent exopeptidases"/>
    <property type="match status" value="1"/>
</dbReference>
<protein>
    <submittedName>
        <fullName evidence="3">Amidohydrolase</fullName>
    </submittedName>
</protein>
<dbReference type="InterPro" id="IPR036264">
    <property type="entry name" value="Bact_exopeptidase_dim_dom"/>
</dbReference>
<dbReference type="Proteomes" id="UP001597173">
    <property type="component" value="Unassembled WGS sequence"/>
</dbReference>
<accession>A0ABW3YZ49</accession>
<evidence type="ECO:0000259" key="2">
    <source>
        <dbReference type="Pfam" id="PF07687"/>
    </source>
</evidence>
<dbReference type="PANTHER" id="PTHR11014:SF169">
    <property type="entry name" value="CLAN MH, FAMILY M20, PEPTIDASE T-LIKE METALLOPEPTIDASE"/>
    <property type="match status" value="1"/>
</dbReference>
<dbReference type="InterPro" id="IPR011650">
    <property type="entry name" value="Peptidase_M20_dimer"/>
</dbReference>
<gene>
    <name evidence="3" type="ORF">ACFQ33_14755</name>
</gene>
<dbReference type="PIRSF" id="PIRSF005962">
    <property type="entry name" value="Pept_M20D_amidohydro"/>
    <property type="match status" value="1"/>
</dbReference>
<comment type="caution">
    <text evidence="3">The sequence shown here is derived from an EMBL/GenBank/DDBJ whole genome shotgun (WGS) entry which is preliminary data.</text>
</comment>
<reference evidence="4" key="1">
    <citation type="journal article" date="2019" name="Int. J. Syst. Evol. Microbiol.">
        <title>The Global Catalogue of Microorganisms (GCM) 10K type strain sequencing project: providing services to taxonomists for standard genome sequencing and annotation.</title>
        <authorList>
            <consortium name="The Broad Institute Genomics Platform"/>
            <consortium name="The Broad Institute Genome Sequencing Center for Infectious Disease"/>
            <person name="Wu L."/>
            <person name="Ma J."/>
        </authorList>
    </citation>
    <scope>NUCLEOTIDE SEQUENCE [LARGE SCALE GENOMIC DNA]</scope>
    <source>
        <strain evidence="4">CCUG 55609</strain>
    </source>
</reference>
<evidence type="ECO:0000313" key="3">
    <source>
        <dbReference type="EMBL" id="MFD1329146.1"/>
    </source>
</evidence>
<dbReference type="PANTHER" id="PTHR11014">
    <property type="entry name" value="PEPTIDASE M20 FAMILY MEMBER"/>
    <property type="match status" value="1"/>
</dbReference>
<keyword evidence="4" id="KW-1185">Reference proteome</keyword>
<feature type="domain" description="Peptidase M20 dimerisation" evidence="2">
    <location>
        <begin position="189"/>
        <end position="289"/>
    </location>
</feature>
<evidence type="ECO:0000313" key="4">
    <source>
        <dbReference type="Proteomes" id="UP001597173"/>
    </source>
</evidence>
<organism evidence="3 4">
    <name type="scientific">Mycoplana ramosa</name>
    <name type="common">Mycoplana bullata</name>
    <dbReference type="NCBI Taxonomy" id="40837"/>
    <lineage>
        <taxon>Bacteria</taxon>
        <taxon>Pseudomonadati</taxon>
        <taxon>Pseudomonadota</taxon>
        <taxon>Alphaproteobacteria</taxon>
        <taxon>Hyphomicrobiales</taxon>
        <taxon>Rhizobiaceae</taxon>
        <taxon>Mycoplana</taxon>
    </lineage>
</organism>
<dbReference type="EMBL" id="JBHTNF010000009">
    <property type="protein sequence ID" value="MFD1329146.1"/>
    <property type="molecule type" value="Genomic_DNA"/>
</dbReference>
<dbReference type="InterPro" id="IPR002933">
    <property type="entry name" value="Peptidase_M20"/>
</dbReference>
<dbReference type="RefSeq" id="WP_374835825.1">
    <property type="nucleotide sequence ID" value="NZ_JBHEEW010000002.1"/>
</dbReference>
<dbReference type="Pfam" id="PF01546">
    <property type="entry name" value="Peptidase_M20"/>
    <property type="match status" value="1"/>
</dbReference>
<keyword evidence="1" id="KW-0378">Hydrolase</keyword>
<name>A0ABW3YZ49_MYCRA</name>
<dbReference type="Gene3D" id="3.30.70.360">
    <property type="match status" value="1"/>
</dbReference>
<dbReference type="SUPFAM" id="SSF55031">
    <property type="entry name" value="Bacterial exopeptidase dimerisation domain"/>
    <property type="match status" value="1"/>
</dbReference>
<dbReference type="NCBIfam" id="TIGR01891">
    <property type="entry name" value="amidohydrolases"/>
    <property type="match status" value="1"/>
</dbReference>
<sequence>MNIHLPSLTNADIAELTGWRRDLHRHPELSGEEERTAATVTAMLRQTGPEQIITQIGGHGVAAIYDSGNPGPRVLLRCELDGLPIDDLAEIPHRSTISGKGHQCGHDGHMAMVAAMARLLGRQRPAKGAVILMFQPAEEDGSGARKVVEDPAFAELKPDLAFAIHNMPGLPFGEVHIVDGPICCASRGIILKLTGRTAHASQPETGISPMPAIARLMPELSAMTSPVGTSTNDPDFTLVTITHVDMGAPAFGVTPGAANLFATLRSLTDEGMTALVEKVEALAQKVAHENGLKLEIGYTDVFVTCHNDADAASIVRNALDRIGIGHGPGTLPLRGSEDFGYFGRGAQMALMMLGSGEDLPALHNPDFDFPDDLIPVGARIYSAILDVIQTES</sequence>
<dbReference type="Pfam" id="PF07687">
    <property type="entry name" value="M20_dimer"/>
    <property type="match status" value="1"/>
</dbReference>
<proteinExistence type="predicted"/>
<evidence type="ECO:0000256" key="1">
    <source>
        <dbReference type="ARBA" id="ARBA00022801"/>
    </source>
</evidence>
<dbReference type="Gene3D" id="3.40.630.10">
    <property type="entry name" value="Zn peptidases"/>
    <property type="match status" value="1"/>
</dbReference>
<dbReference type="InterPro" id="IPR017439">
    <property type="entry name" value="Amidohydrolase"/>
</dbReference>